<proteinExistence type="predicted"/>
<reference evidence="2 3" key="1">
    <citation type="submission" date="2024-02" db="EMBL/GenBank/DDBJ databases">
        <authorList>
            <person name="Vignale AGUSTIN F."/>
            <person name="Sosa J E."/>
            <person name="Modenutti C."/>
        </authorList>
    </citation>
    <scope>NUCLEOTIDE SEQUENCE [LARGE SCALE GENOMIC DNA]</scope>
</reference>
<name>A0ABC8RBC2_9AQUA</name>
<accession>A0ABC8RBC2</accession>
<dbReference type="InterPro" id="IPR025486">
    <property type="entry name" value="DUF4378"/>
</dbReference>
<keyword evidence="3" id="KW-1185">Reference proteome</keyword>
<evidence type="ECO:0000313" key="2">
    <source>
        <dbReference type="EMBL" id="CAK9141985.1"/>
    </source>
</evidence>
<organism evidence="2 3">
    <name type="scientific">Ilex paraguariensis</name>
    <name type="common">yerba mate</name>
    <dbReference type="NCBI Taxonomy" id="185542"/>
    <lineage>
        <taxon>Eukaryota</taxon>
        <taxon>Viridiplantae</taxon>
        <taxon>Streptophyta</taxon>
        <taxon>Embryophyta</taxon>
        <taxon>Tracheophyta</taxon>
        <taxon>Spermatophyta</taxon>
        <taxon>Magnoliopsida</taxon>
        <taxon>eudicotyledons</taxon>
        <taxon>Gunneridae</taxon>
        <taxon>Pentapetalae</taxon>
        <taxon>asterids</taxon>
        <taxon>campanulids</taxon>
        <taxon>Aquifoliales</taxon>
        <taxon>Aquifoliaceae</taxon>
        <taxon>Ilex</taxon>
    </lineage>
</organism>
<dbReference type="AlphaFoldDB" id="A0ABC8RBC2"/>
<protein>
    <recommendedName>
        <fullName evidence="1">DUF4378 domain-containing protein</fullName>
    </recommendedName>
</protein>
<feature type="domain" description="DUF4378" evidence="1">
    <location>
        <begin position="41"/>
        <end position="189"/>
    </location>
</feature>
<dbReference type="PANTHER" id="PTHR46836:SF8">
    <property type="entry name" value="AFADIN"/>
    <property type="match status" value="1"/>
</dbReference>
<dbReference type="EMBL" id="CAUOFW020001186">
    <property type="protein sequence ID" value="CAK9141985.1"/>
    <property type="molecule type" value="Genomic_DNA"/>
</dbReference>
<sequence>MESESYADVPMLVSTDEDAGQGSIIFTQEKEIINESWESYYLVDVLIDSGFNETDPDMFMTTCHSPECPLGPWVFDTLEKTYGDETTGPRSERRLLFDRINSALLEIYQMFMKPCVWAKPVTRITGSNWSRHGLIGELHKLLANQEKRANYDISEKVLDREMQWSDFGEDIEVIGKEIEKLLINDLITEFISM</sequence>
<dbReference type="PANTHER" id="PTHR46836">
    <property type="entry name" value="AFADIN"/>
    <property type="match status" value="1"/>
</dbReference>
<evidence type="ECO:0000313" key="3">
    <source>
        <dbReference type="Proteomes" id="UP001642360"/>
    </source>
</evidence>
<evidence type="ECO:0000259" key="1">
    <source>
        <dbReference type="Pfam" id="PF14309"/>
    </source>
</evidence>
<gene>
    <name evidence="2" type="ORF">ILEXP_LOCUS9616</name>
</gene>
<comment type="caution">
    <text evidence="2">The sequence shown here is derived from an EMBL/GenBank/DDBJ whole genome shotgun (WGS) entry which is preliminary data.</text>
</comment>
<dbReference type="Proteomes" id="UP001642360">
    <property type="component" value="Unassembled WGS sequence"/>
</dbReference>
<dbReference type="Pfam" id="PF14309">
    <property type="entry name" value="DUF4378"/>
    <property type="match status" value="1"/>
</dbReference>